<proteinExistence type="predicted"/>
<organism evidence="1 2">
    <name type="scientific">Flavobacterium cyanobacteriorum</name>
    <dbReference type="NCBI Taxonomy" id="2022802"/>
    <lineage>
        <taxon>Bacteria</taxon>
        <taxon>Pseudomonadati</taxon>
        <taxon>Bacteroidota</taxon>
        <taxon>Flavobacteriia</taxon>
        <taxon>Flavobacteriales</taxon>
        <taxon>Flavobacteriaceae</taxon>
        <taxon>Flavobacterium</taxon>
    </lineage>
</organism>
<dbReference type="OrthoDB" id="1363737at2"/>
<dbReference type="EMBL" id="NOXV01000248">
    <property type="protein sequence ID" value="OYQ37850.1"/>
    <property type="molecule type" value="Genomic_DNA"/>
</dbReference>
<dbReference type="AlphaFoldDB" id="A0A255ZB68"/>
<reference evidence="1 2" key="1">
    <citation type="submission" date="2017-07" db="EMBL/GenBank/DDBJ databases">
        <title>Flavobacterium cyanobacteriorum sp. nov., isolated from cyanobacterial aggregates in a eutrophic lake.</title>
        <authorList>
            <person name="Cai H."/>
        </authorList>
    </citation>
    <scope>NUCLEOTIDE SEQUENCE [LARGE SCALE GENOMIC DNA]</scope>
    <source>
        <strain evidence="1 2">TH021</strain>
    </source>
</reference>
<evidence type="ECO:0000313" key="2">
    <source>
        <dbReference type="Proteomes" id="UP000216605"/>
    </source>
</evidence>
<dbReference type="RefSeq" id="WP_094414126.1">
    <property type="nucleotide sequence ID" value="NZ_NOXV01000248.1"/>
</dbReference>
<accession>A0A255ZB68</accession>
<gene>
    <name evidence="1" type="ORF">CHU92_07350</name>
</gene>
<name>A0A255ZB68_9FLAO</name>
<keyword evidence="2" id="KW-1185">Reference proteome</keyword>
<protein>
    <submittedName>
        <fullName evidence="1">Uncharacterized protein</fullName>
    </submittedName>
</protein>
<sequence length="80" mass="8967">MKSEQLQKLIAQLANAKTSAEVRTVIDQAISSGFNVLELLTYFKAHPRDIETKSQDHQNTISNSQKAEIVIQQLMAKLRG</sequence>
<dbReference type="Proteomes" id="UP000216605">
    <property type="component" value="Unassembled WGS sequence"/>
</dbReference>
<evidence type="ECO:0000313" key="1">
    <source>
        <dbReference type="EMBL" id="OYQ37850.1"/>
    </source>
</evidence>
<comment type="caution">
    <text evidence="1">The sequence shown here is derived from an EMBL/GenBank/DDBJ whole genome shotgun (WGS) entry which is preliminary data.</text>
</comment>